<evidence type="ECO:0000313" key="1">
    <source>
        <dbReference type="EMBL" id="SVD56738.1"/>
    </source>
</evidence>
<protein>
    <submittedName>
        <fullName evidence="1">Uncharacterized protein</fullName>
    </submittedName>
</protein>
<dbReference type="AlphaFoldDB" id="A0A382WF48"/>
<gene>
    <name evidence="1" type="ORF">METZ01_LOCUS409592</name>
</gene>
<feature type="non-terminal residue" evidence="1">
    <location>
        <position position="25"/>
    </location>
</feature>
<sequence>VKKGKNEMKIGLGVIGINPTNMGST</sequence>
<dbReference type="EMBL" id="UINC01158930">
    <property type="protein sequence ID" value="SVD56738.1"/>
    <property type="molecule type" value="Genomic_DNA"/>
</dbReference>
<organism evidence="1">
    <name type="scientific">marine metagenome</name>
    <dbReference type="NCBI Taxonomy" id="408172"/>
    <lineage>
        <taxon>unclassified sequences</taxon>
        <taxon>metagenomes</taxon>
        <taxon>ecological metagenomes</taxon>
    </lineage>
</organism>
<proteinExistence type="predicted"/>
<accession>A0A382WF48</accession>
<reference evidence="1" key="1">
    <citation type="submission" date="2018-05" db="EMBL/GenBank/DDBJ databases">
        <authorList>
            <person name="Lanie J.A."/>
            <person name="Ng W.-L."/>
            <person name="Kazmierczak K.M."/>
            <person name="Andrzejewski T.M."/>
            <person name="Davidsen T.M."/>
            <person name="Wayne K.J."/>
            <person name="Tettelin H."/>
            <person name="Glass J.I."/>
            <person name="Rusch D."/>
            <person name="Podicherti R."/>
            <person name="Tsui H.-C.T."/>
            <person name="Winkler M.E."/>
        </authorList>
    </citation>
    <scope>NUCLEOTIDE SEQUENCE</scope>
</reference>
<feature type="non-terminal residue" evidence="1">
    <location>
        <position position="1"/>
    </location>
</feature>
<name>A0A382WF48_9ZZZZ</name>